<feature type="signal peptide" evidence="1">
    <location>
        <begin position="1"/>
        <end position="20"/>
    </location>
</feature>
<dbReference type="InterPro" id="IPR036374">
    <property type="entry name" value="OxRdtase_Mopterin-bd_sf"/>
</dbReference>
<dbReference type="EMBL" id="JAEACQ010000348">
    <property type="protein sequence ID" value="MBL7632738.1"/>
    <property type="molecule type" value="Genomic_DNA"/>
</dbReference>
<dbReference type="PANTHER" id="PTHR43032:SF4">
    <property type="entry name" value="OXIDOREDUCTASE MOLYBDOPTERIN-BINDING DOMAIN-CONTAINING PROTEIN"/>
    <property type="match status" value="1"/>
</dbReference>
<sequence>MGRRVVLGLAALGAIGVAVGADVERAANKVTAPLRKRDPTGLADLIPGGRFEIYSVASNVPWVKAADYRLKVHGLVDVPLTLSYADLEAMPQTQLTRDFQCVTGWRVTDVPWSGVRLADLLGLLGARPEARAVTFRSFDGLYDESLTIEQARRDDVLVALRMLDGPVSHEHGGPVRLYVAPMYGYKSLKWLGEIELVDKVSPGWWERRGYDVDAWIGKSNGRDDEPV</sequence>
<dbReference type="Proteomes" id="UP000604475">
    <property type="component" value="Unassembled WGS sequence"/>
</dbReference>
<reference evidence="3" key="1">
    <citation type="submission" date="2020-12" db="EMBL/GenBank/DDBJ databases">
        <title>Genomic characterization of non-nitrogen-fixing Frankia strains.</title>
        <authorList>
            <person name="Carlos-Shanley C."/>
            <person name="Guerra T."/>
            <person name="Hahn D."/>
        </authorList>
    </citation>
    <scope>NUCLEOTIDE SEQUENCE</scope>
    <source>
        <strain evidence="3">CN6</strain>
    </source>
</reference>
<keyword evidence="1" id="KW-0732">Signal</keyword>
<dbReference type="PANTHER" id="PTHR43032">
    <property type="entry name" value="PROTEIN-METHIONINE-SULFOXIDE REDUCTASE"/>
    <property type="match status" value="1"/>
</dbReference>
<feature type="chain" id="PRO_5038592563" evidence="1">
    <location>
        <begin position="21"/>
        <end position="227"/>
    </location>
</feature>
<dbReference type="AlphaFoldDB" id="A0A937RTX8"/>
<dbReference type="InterPro" id="IPR000572">
    <property type="entry name" value="OxRdtase_Mopterin-bd_dom"/>
</dbReference>
<dbReference type="Gene3D" id="3.90.420.10">
    <property type="entry name" value="Oxidoreductase, molybdopterin-binding domain"/>
    <property type="match status" value="1"/>
</dbReference>
<gene>
    <name evidence="3" type="ORF">I7412_37420</name>
</gene>
<evidence type="ECO:0000313" key="3">
    <source>
        <dbReference type="EMBL" id="MBL7632738.1"/>
    </source>
</evidence>
<dbReference type="SUPFAM" id="SSF56524">
    <property type="entry name" value="Oxidoreductase molybdopterin-binding domain"/>
    <property type="match status" value="1"/>
</dbReference>
<protein>
    <submittedName>
        <fullName evidence="3">Molybdopterin-dependent oxidoreductase</fullName>
    </submittedName>
</protein>
<feature type="domain" description="Oxidoreductase molybdopterin-binding" evidence="2">
    <location>
        <begin position="59"/>
        <end position="205"/>
    </location>
</feature>
<proteinExistence type="predicted"/>
<name>A0A937RTX8_9ACTN</name>
<evidence type="ECO:0000259" key="2">
    <source>
        <dbReference type="Pfam" id="PF00174"/>
    </source>
</evidence>
<evidence type="ECO:0000256" key="1">
    <source>
        <dbReference type="SAM" id="SignalP"/>
    </source>
</evidence>
<dbReference type="RefSeq" id="WP_203006141.1">
    <property type="nucleotide sequence ID" value="NZ_JADWYW010000986.1"/>
</dbReference>
<comment type="caution">
    <text evidence="3">The sequence shown here is derived from an EMBL/GenBank/DDBJ whole genome shotgun (WGS) entry which is preliminary data.</text>
</comment>
<organism evidence="3 4">
    <name type="scientific">Frankia nepalensis</name>
    <dbReference type="NCBI Taxonomy" id="1836974"/>
    <lineage>
        <taxon>Bacteria</taxon>
        <taxon>Bacillati</taxon>
        <taxon>Actinomycetota</taxon>
        <taxon>Actinomycetes</taxon>
        <taxon>Frankiales</taxon>
        <taxon>Frankiaceae</taxon>
        <taxon>Frankia</taxon>
    </lineage>
</organism>
<evidence type="ECO:0000313" key="4">
    <source>
        <dbReference type="Proteomes" id="UP000604475"/>
    </source>
</evidence>
<accession>A0A937RTX8</accession>
<dbReference type="Pfam" id="PF00174">
    <property type="entry name" value="Oxidored_molyb"/>
    <property type="match status" value="1"/>
</dbReference>
<keyword evidence="4" id="KW-1185">Reference proteome</keyword>